<dbReference type="Pfam" id="PF10320">
    <property type="entry name" value="7TM_GPCR_Srsx"/>
    <property type="match status" value="1"/>
</dbReference>
<sequence>MLSGLFPRNTRCAGFLSKKKRHHRVCTRVYVLVVVMLCSLFPVVHAVWGWLAVNDDEILFCNPPVGLIPELSRPALVFNYIISSSVVACYAAIIGLIHFKVYYTSINSRFLVE</sequence>
<proteinExistence type="predicted"/>
<evidence type="ECO:0000256" key="1">
    <source>
        <dbReference type="SAM" id="Phobius"/>
    </source>
</evidence>
<dbReference type="EMBL" id="CATQJL010000305">
    <property type="protein sequence ID" value="CAJ0602771.1"/>
    <property type="molecule type" value="Genomic_DNA"/>
</dbReference>
<organism evidence="2 3">
    <name type="scientific">Cylicocyclus nassatus</name>
    <name type="common">Nematode worm</name>
    <dbReference type="NCBI Taxonomy" id="53992"/>
    <lineage>
        <taxon>Eukaryota</taxon>
        <taxon>Metazoa</taxon>
        <taxon>Ecdysozoa</taxon>
        <taxon>Nematoda</taxon>
        <taxon>Chromadorea</taxon>
        <taxon>Rhabditida</taxon>
        <taxon>Rhabditina</taxon>
        <taxon>Rhabditomorpha</taxon>
        <taxon>Strongyloidea</taxon>
        <taxon>Strongylidae</taxon>
        <taxon>Cylicocyclus</taxon>
    </lineage>
</organism>
<keyword evidence="1" id="KW-0812">Transmembrane</keyword>
<comment type="caution">
    <text evidence="2">The sequence shown here is derived from an EMBL/GenBank/DDBJ whole genome shotgun (WGS) entry which is preliminary data.</text>
</comment>
<gene>
    <name evidence="2" type="ORF">CYNAS_LOCUS14754</name>
</gene>
<name>A0AA36H2V1_CYLNA</name>
<keyword evidence="1" id="KW-0472">Membrane</keyword>
<protein>
    <submittedName>
        <fullName evidence="2">Uncharacterized protein</fullName>
    </submittedName>
</protein>
<accession>A0AA36H2V1</accession>
<dbReference type="Proteomes" id="UP001176961">
    <property type="component" value="Unassembled WGS sequence"/>
</dbReference>
<feature type="transmembrane region" description="Helical" evidence="1">
    <location>
        <begin position="29"/>
        <end position="51"/>
    </location>
</feature>
<dbReference type="AlphaFoldDB" id="A0AA36H2V1"/>
<reference evidence="2" key="1">
    <citation type="submission" date="2023-07" db="EMBL/GenBank/DDBJ databases">
        <authorList>
            <consortium name="CYATHOMIX"/>
        </authorList>
    </citation>
    <scope>NUCLEOTIDE SEQUENCE</scope>
    <source>
        <strain evidence="2">N/A</strain>
    </source>
</reference>
<feature type="transmembrane region" description="Helical" evidence="1">
    <location>
        <begin position="77"/>
        <end position="99"/>
    </location>
</feature>
<dbReference type="InterPro" id="IPR019424">
    <property type="entry name" value="7TM_GPCR_Srsx"/>
</dbReference>
<keyword evidence="3" id="KW-1185">Reference proteome</keyword>
<evidence type="ECO:0000313" key="3">
    <source>
        <dbReference type="Proteomes" id="UP001176961"/>
    </source>
</evidence>
<evidence type="ECO:0000313" key="2">
    <source>
        <dbReference type="EMBL" id="CAJ0602771.1"/>
    </source>
</evidence>
<keyword evidence="1" id="KW-1133">Transmembrane helix</keyword>